<dbReference type="InterPro" id="IPR011006">
    <property type="entry name" value="CheY-like_superfamily"/>
</dbReference>
<dbReference type="PANTHER" id="PTHR44520">
    <property type="entry name" value="RESPONSE REGULATOR RCP1-RELATED"/>
    <property type="match status" value="1"/>
</dbReference>
<dbReference type="EMBL" id="JAFMYW010000008">
    <property type="protein sequence ID" value="MBO0951562.1"/>
    <property type="molecule type" value="Genomic_DNA"/>
</dbReference>
<dbReference type="SMART" id="SM00448">
    <property type="entry name" value="REC"/>
    <property type="match status" value="1"/>
</dbReference>
<dbReference type="PROSITE" id="PS50110">
    <property type="entry name" value="RESPONSE_REGULATORY"/>
    <property type="match status" value="1"/>
</dbReference>
<reference evidence="3 4" key="1">
    <citation type="submission" date="2021-03" db="EMBL/GenBank/DDBJ databases">
        <title>Fibrella sp. HMF5405 genome sequencing and assembly.</title>
        <authorList>
            <person name="Kang H."/>
            <person name="Kim H."/>
            <person name="Bae S."/>
            <person name="Joh K."/>
        </authorList>
    </citation>
    <scope>NUCLEOTIDE SEQUENCE [LARGE SCALE GENOMIC DNA]</scope>
    <source>
        <strain evidence="3 4">HMF5405</strain>
    </source>
</reference>
<dbReference type="RefSeq" id="WP_207331513.1">
    <property type="nucleotide sequence ID" value="NZ_JAFMYW010000008.1"/>
</dbReference>
<protein>
    <submittedName>
        <fullName evidence="3">Response regulator</fullName>
    </submittedName>
</protein>
<feature type="domain" description="Response regulatory" evidence="2">
    <location>
        <begin position="8"/>
        <end position="128"/>
    </location>
</feature>
<comment type="caution">
    <text evidence="3">The sequence shown here is derived from an EMBL/GenBank/DDBJ whole genome shotgun (WGS) entry which is preliminary data.</text>
</comment>
<keyword evidence="1" id="KW-0597">Phosphoprotein</keyword>
<evidence type="ECO:0000313" key="4">
    <source>
        <dbReference type="Proteomes" id="UP000664628"/>
    </source>
</evidence>
<dbReference type="Proteomes" id="UP000664628">
    <property type="component" value="Unassembled WGS sequence"/>
</dbReference>
<evidence type="ECO:0000313" key="3">
    <source>
        <dbReference type="EMBL" id="MBO0951562.1"/>
    </source>
</evidence>
<sequence length="142" mass="16441">MAQAQSNIILLVDDDEDDQLLFRQQLYKYAPTHQVVSLSNGEELLDDLSQCQVLPDLILLDVNMPRMDGFEALSHIRANEAYQHIYIVMITTAGRELERHKALFLGANQFMVKPTSVQESNELMERLMKRWNDKAQETETFL</sequence>
<dbReference type="SUPFAM" id="SSF52172">
    <property type="entry name" value="CheY-like"/>
    <property type="match status" value="1"/>
</dbReference>
<organism evidence="3 4">
    <name type="scientific">Fibrella forsythiae</name>
    <dbReference type="NCBI Taxonomy" id="2817061"/>
    <lineage>
        <taxon>Bacteria</taxon>
        <taxon>Pseudomonadati</taxon>
        <taxon>Bacteroidota</taxon>
        <taxon>Cytophagia</taxon>
        <taxon>Cytophagales</taxon>
        <taxon>Spirosomataceae</taxon>
        <taxon>Fibrella</taxon>
    </lineage>
</organism>
<feature type="modified residue" description="4-aspartylphosphate" evidence="1">
    <location>
        <position position="61"/>
    </location>
</feature>
<proteinExistence type="predicted"/>
<accession>A0ABS3JNH5</accession>
<gene>
    <name evidence="3" type="ORF">J2I46_23460</name>
</gene>
<dbReference type="Gene3D" id="3.40.50.2300">
    <property type="match status" value="1"/>
</dbReference>
<keyword evidence="4" id="KW-1185">Reference proteome</keyword>
<dbReference type="Pfam" id="PF00072">
    <property type="entry name" value="Response_reg"/>
    <property type="match status" value="1"/>
</dbReference>
<dbReference type="InterPro" id="IPR001789">
    <property type="entry name" value="Sig_transdc_resp-reg_receiver"/>
</dbReference>
<name>A0ABS3JNH5_9BACT</name>
<dbReference type="InterPro" id="IPR052893">
    <property type="entry name" value="TCS_response_regulator"/>
</dbReference>
<evidence type="ECO:0000259" key="2">
    <source>
        <dbReference type="PROSITE" id="PS50110"/>
    </source>
</evidence>
<evidence type="ECO:0000256" key="1">
    <source>
        <dbReference type="PROSITE-ProRule" id="PRU00169"/>
    </source>
</evidence>